<keyword evidence="4" id="KW-1185">Reference proteome</keyword>
<dbReference type="Proteomes" id="UP000295087">
    <property type="component" value="Unassembled WGS sequence"/>
</dbReference>
<keyword evidence="2" id="KW-0812">Transmembrane</keyword>
<feature type="transmembrane region" description="Helical" evidence="2">
    <location>
        <begin position="39"/>
        <end position="61"/>
    </location>
</feature>
<dbReference type="AlphaFoldDB" id="A0A4R6P3C9"/>
<gene>
    <name evidence="3" type="ORF">DFR75_10659</name>
</gene>
<keyword evidence="2" id="KW-1133">Transmembrane helix</keyword>
<comment type="caution">
    <text evidence="3">The sequence shown here is derived from an EMBL/GenBank/DDBJ whole genome shotgun (WGS) entry which is preliminary data.</text>
</comment>
<evidence type="ECO:0000256" key="1">
    <source>
        <dbReference type="SAM" id="MobiDB-lite"/>
    </source>
</evidence>
<evidence type="ECO:0000313" key="3">
    <source>
        <dbReference type="EMBL" id="TDP32274.1"/>
    </source>
</evidence>
<evidence type="ECO:0008006" key="5">
    <source>
        <dbReference type="Google" id="ProtNLM"/>
    </source>
</evidence>
<keyword evidence="2" id="KW-0472">Membrane</keyword>
<evidence type="ECO:0000256" key="2">
    <source>
        <dbReference type="SAM" id="Phobius"/>
    </source>
</evidence>
<feature type="region of interest" description="Disordered" evidence="1">
    <location>
        <begin position="73"/>
        <end position="103"/>
    </location>
</feature>
<protein>
    <recommendedName>
        <fullName evidence="5">PknH-like protein</fullName>
    </recommendedName>
</protein>
<organism evidence="3 4">
    <name type="scientific">Nocardia ignorata</name>
    <dbReference type="NCBI Taxonomy" id="145285"/>
    <lineage>
        <taxon>Bacteria</taxon>
        <taxon>Bacillati</taxon>
        <taxon>Actinomycetota</taxon>
        <taxon>Actinomycetes</taxon>
        <taxon>Mycobacteriales</taxon>
        <taxon>Nocardiaceae</taxon>
        <taxon>Nocardia</taxon>
    </lineage>
</organism>
<dbReference type="EMBL" id="SNXK01000006">
    <property type="protein sequence ID" value="TDP32274.1"/>
    <property type="molecule type" value="Genomic_DNA"/>
</dbReference>
<dbReference type="RefSeq" id="WP_067494613.1">
    <property type="nucleotide sequence ID" value="NZ_SNXK01000006.1"/>
</dbReference>
<proteinExistence type="predicted"/>
<sequence length="248" mass="26515">MTYPPQDPAPWGQPSKETAYPQFAQEVPPLAPPPRNSGGAWIVIALVVVAGLVGGTGLLVWAGNNGVDGSAVAASATDVPSTRKPTTTSTTGKPPSRSGERLSYTDYEGPWDFKFDNVELHADWVDGRDHTSCAPIEHAGKLTELGCQYAAELVLSAEGGGLKFTQFILAMPDKATAEAAADKIEDKDFELRPGSYIKDFATGKWRAGSQAEFVVITLATATSAVDAATVEKYLRYRHTDIITAILFR</sequence>
<evidence type="ECO:0000313" key="4">
    <source>
        <dbReference type="Proteomes" id="UP000295087"/>
    </source>
</evidence>
<reference evidence="3 4" key="1">
    <citation type="submission" date="2019-03" db="EMBL/GenBank/DDBJ databases">
        <title>Genomic Encyclopedia of Type Strains, Phase IV (KMG-IV): sequencing the most valuable type-strain genomes for metagenomic binning, comparative biology and taxonomic classification.</title>
        <authorList>
            <person name="Goeker M."/>
        </authorList>
    </citation>
    <scope>NUCLEOTIDE SEQUENCE [LARGE SCALE GENOMIC DNA]</scope>
    <source>
        <strain evidence="3 4">DSM 44496</strain>
    </source>
</reference>
<accession>A0A4R6P3C9</accession>
<feature type="compositionally biased region" description="Low complexity" evidence="1">
    <location>
        <begin position="80"/>
        <end position="97"/>
    </location>
</feature>
<name>A0A4R6P3C9_NOCIG</name>